<reference evidence="1 2" key="1">
    <citation type="journal article" date="2014" name="Genome Biol. Evol.">
        <title>The genome of the myxosporean Thelohanellus kitauei shows adaptations to nutrient acquisition within its fish host.</title>
        <authorList>
            <person name="Yang Y."/>
            <person name="Xiong J."/>
            <person name="Zhou Z."/>
            <person name="Huo F."/>
            <person name="Miao W."/>
            <person name="Ran C."/>
            <person name="Liu Y."/>
            <person name="Zhang J."/>
            <person name="Feng J."/>
            <person name="Wang M."/>
            <person name="Wang M."/>
            <person name="Wang L."/>
            <person name="Yao B."/>
        </authorList>
    </citation>
    <scope>NUCLEOTIDE SEQUENCE [LARGE SCALE GENOMIC DNA]</scope>
    <source>
        <strain evidence="1">Wuqing</strain>
    </source>
</reference>
<proteinExistence type="predicted"/>
<comment type="caution">
    <text evidence="1">The sequence shown here is derived from an EMBL/GenBank/DDBJ whole genome shotgun (WGS) entry which is preliminary data.</text>
</comment>
<organism evidence="1 2">
    <name type="scientific">Thelohanellus kitauei</name>
    <name type="common">Myxosporean</name>
    <dbReference type="NCBI Taxonomy" id="669202"/>
    <lineage>
        <taxon>Eukaryota</taxon>
        <taxon>Metazoa</taxon>
        <taxon>Cnidaria</taxon>
        <taxon>Myxozoa</taxon>
        <taxon>Myxosporea</taxon>
        <taxon>Bivalvulida</taxon>
        <taxon>Platysporina</taxon>
        <taxon>Myxobolidae</taxon>
        <taxon>Thelohanellus</taxon>
    </lineage>
</organism>
<accession>A0A0C2MXB6</accession>
<keyword evidence="2" id="KW-1185">Reference proteome</keyword>
<gene>
    <name evidence="1" type="ORF">RF11_10002</name>
</gene>
<protein>
    <submittedName>
        <fullName evidence="1">Uncharacterized protein</fullName>
    </submittedName>
</protein>
<sequence>MGKFNLLISQTDGPENFISTIIYDKNENNFTTLHKSDNGTQCKLIFDEATNIPVTVSTLDEVDTARSFNKFIKEHLKEKKTELQLLELDDLLYQQKIQYYGQNLPVVVAQINEDTNQTEFVTSNIFSYFEPQLRDAIKGQNYTRQQIEKVEEEIEDWKRALNFK</sequence>
<name>A0A0C2MXB6_THEKT</name>
<dbReference type="AlphaFoldDB" id="A0A0C2MXB6"/>
<evidence type="ECO:0000313" key="2">
    <source>
        <dbReference type="Proteomes" id="UP000031668"/>
    </source>
</evidence>
<dbReference type="EMBL" id="JWZT01002704">
    <property type="protein sequence ID" value="KII68820.1"/>
    <property type="molecule type" value="Genomic_DNA"/>
</dbReference>
<dbReference type="Proteomes" id="UP000031668">
    <property type="component" value="Unassembled WGS sequence"/>
</dbReference>
<evidence type="ECO:0000313" key="1">
    <source>
        <dbReference type="EMBL" id="KII68820.1"/>
    </source>
</evidence>